<dbReference type="AlphaFoldDB" id="A0A5J9SWU1"/>
<gene>
    <name evidence="2" type="ORF">EJB05_51022</name>
</gene>
<evidence type="ECO:0000313" key="2">
    <source>
        <dbReference type="EMBL" id="TVU03470.1"/>
    </source>
</evidence>
<comment type="caution">
    <text evidence="2">The sequence shown here is derived from an EMBL/GenBank/DDBJ whole genome shotgun (WGS) entry which is preliminary data.</text>
</comment>
<reference evidence="2 3" key="1">
    <citation type="journal article" date="2019" name="Sci. Rep.">
        <title>A high-quality genome of Eragrostis curvula grass provides insights into Poaceae evolution and supports new strategies to enhance forage quality.</title>
        <authorList>
            <person name="Carballo J."/>
            <person name="Santos B.A.C.M."/>
            <person name="Zappacosta D."/>
            <person name="Garbus I."/>
            <person name="Selva J.P."/>
            <person name="Gallo C.A."/>
            <person name="Diaz A."/>
            <person name="Albertini E."/>
            <person name="Caccamo M."/>
            <person name="Echenique V."/>
        </authorList>
    </citation>
    <scope>NUCLEOTIDE SEQUENCE [LARGE SCALE GENOMIC DNA]</scope>
    <source>
        <strain evidence="3">cv. Victoria</strain>
        <tissue evidence="2">Leaf</tissue>
    </source>
</reference>
<feature type="region of interest" description="Disordered" evidence="1">
    <location>
        <begin position="148"/>
        <end position="170"/>
    </location>
</feature>
<feature type="compositionally biased region" description="Pro residues" evidence="1">
    <location>
        <begin position="22"/>
        <end position="31"/>
    </location>
</feature>
<name>A0A5J9SWU1_9POAL</name>
<dbReference type="Proteomes" id="UP000324897">
    <property type="component" value="Unassembled WGS sequence"/>
</dbReference>
<organism evidence="2 3">
    <name type="scientific">Eragrostis curvula</name>
    <name type="common">weeping love grass</name>
    <dbReference type="NCBI Taxonomy" id="38414"/>
    <lineage>
        <taxon>Eukaryota</taxon>
        <taxon>Viridiplantae</taxon>
        <taxon>Streptophyta</taxon>
        <taxon>Embryophyta</taxon>
        <taxon>Tracheophyta</taxon>
        <taxon>Spermatophyta</taxon>
        <taxon>Magnoliopsida</taxon>
        <taxon>Liliopsida</taxon>
        <taxon>Poales</taxon>
        <taxon>Poaceae</taxon>
        <taxon>PACMAD clade</taxon>
        <taxon>Chloridoideae</taxon>
        <taxon>Eragrostideae</taxon>
        <taxon>Eragrostidinae</taxon>
        <taxon>Eragrostis</taxon>
    </lineage>
</organism>
<sequence length="255" mass="28554">MPAFIQSFFRRYGDGGESSIGPSPPPPPLPARPKAQALSSPSLRPSPPPLLAPCPPPTPVSNDAVTWELQKRSGWTEFPKWMDRIPECSVLEEPRTSPVEEAEEEEHEHAAGGAEMQSNKRSNAINGFFSHALSDLCKQIVHAEVHNKDRRRVHAERENSTKDNFGKSRQTKDTMLNGLLKLRSSSPAISLLRKEFIFNCRPYINEVGFTDTSFLGWSHPSRTLGLDASGAHRRQGQRDLAAGRVWDWVSNPRWL</sequence>
<accession>A0A5J9SWU1</accession>
<feature type="compositionally biased region" description="Pro residues" evidence="1">
    <location>
        <begin position="44"/>
        <end position="59"/>
    </location>
</feature>
<protein>
    <submittedName>
        <fullName evidence="2">Uncharacterized protein</fullName>
    </submittedName>
</protein>
<dbReference type="EMBL" id="RWGY01000176">
    <property type="protein sequence ID" value="TVU03470.1"/>
    <property type="molecule type" value="Genomic_DNA"/>
</dbReference>
<feature type="non-terminal residue" evidence="2">
    <location>
        <position position="1"/>
    </location>
</feature>
<keyword evidence="3" id="KW-1185">Reference proteome</keyword>
<dbReference type="Gramene" id="TVU03470">
    <property type="protein sequence ID" value="TVU03470"/>
    <property type="gene ID" value="EJB05_51022"/>
</dbReference>
<evidence type="ECO:0000313" key="3">
    <source>
        <dbReference type="Proteomes" id="UP000324897"/>
    </source>
</evidence>
<feature type="compositionally biased region" description="Basic and acidic residues" evidence="1">
    <location>
        <begin position="155"/>
        <end position="170"/>
    </location>
</feature>
<evidence type="ECO:0000256" key="1">
    <source>
        <dbReference type="SAM" id="MobiDB-lite"/>
    </source>
</evidence>
<proteinExistence type="predicted"/>
<feature type="region of interest" description="Disordered" evidence="1">
    <location>
        <begin position="89"/>
        <end position="119"/>
    </location>
</feature>
<feature type="region of interest" description="Disordered" evidence="1">
    <location>
        <begin position="11"/>
        <end position="63"/>
    </location>
</feature>